<feature type="domain" description="PKD" evidence="1">
    <location>
        <begin position="581"/>
        <end position="627"/>
    </location>
</feature>
<dbReference type="InterPro" id="IPR022409">
    <property type="entry name" value="PKD/Chitinase_dom"/>
</dbReference>
<accession>A0A0E3R2E6</accession>
<feature type="domain" description="PKD" evidence="1">
    <location>
        <begin position="354"/>
        <end position="435"/>
    </location>
</feature>
<dbReference type="EMBL" id="CP009530">
    <property type="protein sequence ID" value="AKB57762.1"/>
    <property type="molecule type" value="Genomic_DNA"/>
</dbReference>
<dbReference type="SUPFAM" id="SSF69304">
    <property type="entry name" value="Tricorn protease N-terminal domain"/>
    <property type="match status" value="3"/>
</dbReference>
<reference evidence="2 3" key="1">
    <citation type="submission" date="2014-07" db="EMBL/GenBank/DDBJ databases">
        <title>Methanogenic archaea and the global carbon cycle.</title>
        <authorList>
            <person name="Henriksen J.R."/>
            <person name="Luke J."/>
            <person name="Reinhart S."/>
            <person name="Benedict M.N."/>
            <person name="Youngblut N.D."/>
            <person name="Metcalf M.E."/>
            <person name="Whitaker R.J."/>
            <person name="Metcalf W.W."/>
        </authorList>
    </citation>
    <scope>NUCLEOTIDE SEQUENCE [LARGE SCALE GENOMIC DNA]</scope>
    <source>
        <strain evidence="2 3">227</strain>
    </source>
</reference>
<dbReference type="Gene3D" id="2.120.10.30">
    <property type="entry name" value="TolB, C-terminal domain"/>
    <property type="match status" value="1"/>
</dbReference>
<proteinExistence type="predicted"/>
<gene>
    <name evidence="2" type="ORF">MSBR2_1246</name>
</gene>
<evidence type="ECO:0000313" key="3">
    <source>
        <dbReference type="Proteomes" id="UP000033079"/>
    </source>
</evidence>
<evidence type="ECO:0000313" key="2">
    <source>
        <dbReference type="EMBL" id="AKB57762.1"/>
    </source>
</evidence>
<organism evidence="2 3">
    <name type="scientific">Methanosarcina barkeri 227</name>
    <dbReference type="NCBI Taxonomy" id="1434106"/>
    <lineage>
        <taxon>Archaea</taxon>
        <taxon>Methanobacteriati</taxon>
        <taxon>Methanobacteriota</taxon>
        <taxon>Stenosarchaea group</taxon>
        <taxon>Methanomicrobia</taxon>
        <taxon>Methanosarcinales</taxon>
        <taxon>Methanosarcinaceae</taxon>
        <taxon>Methanosarcina</taxon>
    </lineage>
</organism>
<evidence type="ECO:0000259" key="1">
    <source>
        <dbReference type="PROSITE" id="PS50093"/>
    </source>
</evidence>
<dbReference type="Pfam" id="PF18911">
    <property type="entry name" value="PKD_4"/>
    <property type="match status" value="2"/>
</dbReference>
<dbReference type="Proteomes" id="UP000033079">
    <property type="component" value="Chromosome"/>
</dbReference>
<dbReference type="GeneID" id="24800216"/>
<dbReference type="HOGENOM" id="CLU_009562_0_0_2"/>
<dbReference type="AlphaFoldDB" id="A0A0E3R2E6"/>
<dbReference type="FunFam" id="2.60.40.10:FF:000270">
    <property type="entry name" value="Cell surface protein"/>
    <property type="match status" value="2"/>
</dbReference>
<dbReference type="PATRIC" id="fig|1434106.5.peg.1593"/>
<dbReference type="Gene3D" id="2.60.40.10">
    <property type="entry name" value="Immunoglobulins"/>
    <property type="match status" value="3"/>
</dbReference>
<name>A0A0E3R2E6_METBA</name>
<dbReference type="PANTHER" id="PTHR36842:SF1">
    <property type="entry name" value="PROTEIN TOLB"/>
    <property type="match status" value="1"/>
</dbReference>
<dbReference type="SUPFAM" id="SSF49299">
    <property type="entry name" value="PKD domain"/>
    <property type="match status" value="3"/>
</dbReference>
<dbReference type="KEGG" id="mbar:MSBR2_1246"/>
<dbReference type="PROSITE" id="PS50093">
    <property type="entry name" value="PKD"/>
    <property type="match status" value="3"/>
</dbReference>
<dbReference type="InterPro" id="IPR027618">
    <property type="entry name" value="Beta_prop_Msarc"/>
</dbReference>
<dbReference type="InterPro" id="IPR013783">
    <property type="entry name" value="Ig-like_fold"/>
</dbReference>
<dbReference type="Pfam" id="PF00801">
    <property type="entry name" value="PKD"/>
    <property type="match status" value="1"/>
</dbReference>
<dbReference type="SMART" id="SM00089">
    <property type="entry name" value="PKD"/>
    <property type="match status" value="3"/>
</dbReference>
<feature type="domain" description="PKD" evidence="1">
    <location>
        <begin position="473"/>
        <end position="544"/>
    </location>
</feature>
<dbReference type="Gene3D" id="2.120.10.60">
    <property type="entry name" value="Tricorn protease N-terminal domain"/>
    <property type="match status" value="1"/>
</dbReference>
<dbReference type="InterPro" id="IPR000601">
    <property type="entry name" value="PKD_dom"/>
</dbReference>
<dbReference type="PANTHER" id="PTHR36842">
    <property type="entry name" value="PROTEIN TOLB HOMOLOG"/>
    <property type="match status" value="1"/>
</dbReference>
<sequence>MANKEKLHSIPLVLMALFFVFFVSNSAVTLAAQEIKLSEDIGVNGETSIYGEKVVWSYWDKIHLYDLKTGNDTIITMPEHYYYVARPAIYDNKIVYCLYNGNENPVRVRLYVYDTLNSTSSLITENLSYCVPDIYGDIIVWAEERNYKTDVYMYNISTHTQTQITTRGSASNPSIYENKIVWVGYGDNGTIIDKNNNSISRDSICIYDLSTKKETMINTIGRAYAPVIYSDRIVWQGSRNSDFTGGRGDVYMYNLSTEKESRISYNGQSSSGSPPAIYGDRIVWQNHHNGNYNIYMYNLSTQKETQITTSGSAMGPDIYGDRIVYRDNRQRLPPGDGYFCDIYVYDLTARPIESQAGFTSNVTSGIAPLTVLFTDTSTGGVPTSWHWDTGDGIYSKHAMNATHTFTNPGVYNVTLTVTNEAGNSTVTKPNYITVTPPQPPVADFYANVTSGKAPLMVYFYGRIIGKATSKGEEPISWYWDFGDGIYSKHTTNAIHTSHTTNAIHTSHTTNAIHTFTKPGIYTVNLTVGNFVGNSTATMPNYIVVIDPKAPDANFSSNIIEGYAPLTVKFNDTSQNATSRVWDFDNNGKTDSTDVNPVYTFTTPGIHTVNLTVRNAYGTTSKTDTIIVLTENEIRITTSELASNPDIYGNRIVWQDLRNGNYDIYMYDLSTSRETRITANESNQTYPSLYCDRIVWQDDRNGQYNIYMYNISTSKETQISTSGRAQRPKIYGDRIMWMDYRTRNKGIYMYDLSTSKETRIISNGIPLFINMEGNLIVWDDLRYISPDIYMYDLSTSKETQITSNGEATFPNVYGNRIVWKEWHREDVTTDIYMYDLSTSKKTQITTNKSSQYYPAIYGNKIVWQDDRNGNLDVYMYDLSTQKETQITTSGGAQDPDIYGDMIVYKKDSRQRLPVDHVFFSDIYMYDLTARPMEPQAGFISNVTLEQHL</sequence>
<dbReference type="RefSeq" id="WP_048118816.1">
    <property type="nucleotide sequence ID" value="NZ_CP009530.1"/>
</dbReference>
<dbReference type="InterPro" id="IPR011042">
    <property type="entry name" value="6-blade_b-propeller_TolB-like"/>
</dbReference>
<protein>
    <submittedName>
        <fullName evidence="2">Cell surface protein</fullName>
    </submittedName>
</protein>
<dbReference type="NCBIfam" id="TIGR04275">
    <property type="entry name" value="beta_prop_Msarc"/>
    <property type="match status" value="10"/>
</dbReference>
<dbReference type="InterPro" id="IPR035986">
    <property type="entry name" value="PKD_dom_sf"/>
</dbReference>
<dbReference type="CDD" id="cd00146">
    <property type="entry name" value="PKD"/>
    <property type="match status" value="3"/>
</dbReference>